<name>A0A3M9MAJ8_9BACT</name>
<evidence type="ECO:0000313" key="1">
    <source>
        <dbReference type="EMBL" id="RNI22600.1"/>
    </source>
</evidence>
<dbReference type="AlphaFoldDB" id="A0A3M9MAJ8"/>
<dbReference type="OrthoDB" id="631303at2"/>
<dbReference type="Proteomes" id="UP000272117">
    <property type="component" value="Unassembled WGS sequence"/>
</dbReference>
<dbReference type="RefSeq" id="WP_123128957.1">
    <property type="nucleotide sequence ID" value="NZ_RJJD01000021.1"/>
</dbReference>
<comment type="caution">
    <text evidence="1">The sequence shown here is derived from an EMBL/GenBank/DDBJ whole genome shotgun (WGS) entry which is preliminary data.</text>
</comment>
<sequence length="123" mass="13901">MAVFYSKVNGGPYIKERKKIFARHFPTVAAFLDLLKGKNFLGEDSHTLPVVLLQRLESHLMLDRIGKRIAAWNPNCPMFFIHDNLVVLEGYEAFAETIIKEEMKKCIGIAPVVAVEPWTSKAA</sequence>
<proteinExistence type="predicted"/>
<organism evidence="1 2">
    <name type="scientific">Rufibacter latericius</name>
    <dbReference type="NCBI Taxonomy" id="2487040"/>
    <lineage>
        <taxon>Bacteria</taxon>
        <taxon>Pseudomonadati</taxon>
        <taxon>Bacteroidota</taxon>
        <taxon>Cytophagia</taxon>
        <taxon>Cytophagales</taxon>
        <taxon>Hymenobacteraceae</taxon>
        <taxon>Rufibacter</taxon>
    </lineage>
</organism>
<gene>
    <name evidence="1" type="ORF">EFB08_21125</name>
</gene>
<dbReference type="EMBL" id="RJJD01000021">
    <property type="protein sequence ID" value="RNI22600.1"/>
    <property type="molecule type" value="Genomic_DNA"/>
</dbReference>
<accession>A0A3M9MAJ8</accession>
<keyword evidence="2" id="KW-1185">Reference proteome</keyword>
<evidence type="ECO:0000313" key="2">
    <source>
        <dbReference type="Proteomes" id="UP000272117"/>
    </source>
</evidence>
<reference evidence="1 2" key="1">
    <citation type="submission" date="2018-11" db="EMBL/GenBank/DDBJ databases">
        <title>Rufibacter latericius sp. nov., isolated from water in Baiyang Lake.</title>
        <authorList>
            <person name="Yang Y."/>
        </authorList>
    </citation>
    <scope>NUCLEOTIDE SEQUENCE [LARGE SCALE GENOMIC DNA]</scope>
    <source>
        <strain evidence="1 2">R-22-1c-1</strain>
    </source>
</reference>
<protein>
    <submittedName>
        <fullName evidence="1">Uncharacterized protein</fullName>
    </submittedName>
</protein>